<keyword evidence="2" id="KW-1185">Reference proteome</keyword>
<sequence>MDLFTVALPASLHNSAERLLDLMTEHTNDELHNYTEADPASGGIARYELDDGIITCRAVLPAFQLKLHGQFVYRSASRAIADYIIEQLEPAMLSDIIGHKHRNNPAMDTAIIERYCHELLQGKDWDGLGGKFHEADRLRRRGKIAEELELYLQDQTLLQLQGFTTFRLHAYRTELAEIAEYALDEYVLDKQYQEFISLLKYFVQMQDSKVPLVHLLHKGGHDFSMYDESFRTLEHKPPADRIVAEMLETEMNIEDMVISSLISVSPKKITVHTRHPELQVIRTIETIFDGKVNVCVQCSSCASTLDEWIQP</sequence>
<proteinExistence type="predicted"/>
<dbReference type="AlphaFoldDB" id="A0A2R5ET11"/>
<evidence type="ECO:0000313" key="1">
    <source>
        <dbReference type="EMBL" id="GBG06541.1"/>
    </source>
</evidence>
<dbReference type="InterPro" id="IPR014199">
    <property type="entry name" value="Spore_YtxC"/>
</dbReference>
<name>A0A2R5ET11_9BACL</name>
<gene>
    <name evidence="1" type="ORF">PAT3040_01068</name>
</gene>
<organism evidence="1 2">
    <name type="scientific">Paenibacillus agaridevorans</name>
    <dbReference type="NCBI Taxonomy" id="171404"/>
    <lineage>
        <taxon>Bacteria</taxon>
        <taxon>Bacillati</taxon>
        <taxon>Bacillota</taxon>
        <taxon>Bacilli</taxon>
        <taxon>Bacillales</taxon>
        <taxon>Paenibacillaceae</taxon>
        <taxon>Paenibacillus</taxon>
    </lineage>
</organism>
<evidence type="ECO:0008006" key="3">
    <source>
        <dbReference type="Google" id="ProtNLM"/>
    </source>
</evidence>
<dbReference type="Pfam" id="PF08812">
    <property type="entry name" value="YtxC"/>
    <property type="match status" value="1"/>
</dbReference>
<dbReference type="RefSeq" id="WP_108991823.1">
    <property type="nucleotide sequence ID" value="NZ_BDQX01000051.1"/>
</dbReference>
<reference evidence="1 2" key="1">
    <citation type="submission" date="2017-08" db="EMBL/GenBank/DDBJ databases">
        <title>Substantial Increase in Enzyme Production by Combined Drug-Resistance Mutations in Paenibacillus agaridevorans.</title>
        <authorList>
            <person name="Tanaka Y."/>
            <person name="Funane K."/>
            <person name="Hosaka T."/>
            <person name="Shiwa Y."/>
            <person name="Fujita N."/>
            <person name="Miyazaki T."/>
            <person name="Yoshikawa H."/>
            <person name="Murakami K."/>
            <person name="Kasahara K."/>
            <person name="Inaoka T."/>
            <person name="Hiraga Y."/>
            <person name="Ochi K."/>
        </authorList>
    </citation>
    <scope>NUCLEOTIDE SEQUENCE [LARGE SCALE GENOMIC DNA]</scope>
    <source>
        <strain evidence="1 2">T-3040</strain>
    </source>
</reference>
<evidence type="ECO:0000313" key="2">
    <source>
        <dbReference type="Proteomes" id="UP000245202"/>
    </source>
</evidence>
<accession>A0A2R5ET11</accession>
<protein>
    <recommendedName>
        <fullName evidence="3">Sporulation protein</fullName>
    </recommendedName>
</protein>
<dbReference type="EMBL" id="BDQX01000051">
    <property type="protein sequence ID" value="GBG06541.1"/>
    <property type="molecule type" value="Genomic_DNA"/>
</dbReference>
<dbReference type="Proteomes" id="UP000245202">
    <property type="component" value="Unassembled WGS sequence"/>
</dbReference>
<comment type="caution">
    <text evidence="1">The sequence shown here is derived from an EMBL/GenBank/DDBJ whole genome shotgun (WGS) entry which is preliminary data.</text>
</comment>